<organism evidence="2 3">
    <name type="scientific">Lithospermum erythrorhizon</name>
    <name type="common">Purple gromwell</name>
    <name type="synonym">Lithospermum officinale var. erythrorhizon</name>
    <dbReference type="NCBI Taxonomy" id="34254"/>
    <lineage>
        <taxon>Eukaryota</taxon>
        <taxon>Viridiplantae</taxon>
        <taxon>Streptophyta</taxon>
        <taxon>Embryophyta</taxon>
        <taxon>Tracheophyta</taxon>
        <taxon>Spermatophyta</taxon>
        <taxon>Magnoliopsida</taxon>
        <taxon>eudicotyledons</taxon>
        <taxon>Gunneridae</taxon>
        <taxon>Pentapetalae</taxon>
        <taxon>asterids</taxon>
        <taxon>lamiids</taxon>
        <taxon>Boraginales</taxon>
        <taxon>Boraginaceae</taxon>
        <taxon>Boraginoideae</taxon>
        <taxon>Lithospermeae</taxon>
        <taxon>Lithospermum</taxon>
    </lineage>
</organism>
<proteinExistence type="predicted"/>
<evidence type="ECO:0000313" key="3">
    <source>
        <dbReference type="Proteomes" id="UP001454036"/>
    </source>
</evidence>
<feature type="region of interest" description="Disordered" evidence="1">
    <location>
        <begin position="127"/>
        <end position="176"/>
    </location>
</feature>
<accession>A0AAV3QFA5</accession>
<protein>
    <submittedName>
        <fullName evidence="2">Uncharacterized protein</fullName>
    </submittedName>
</protein>
<feature type="compositionally biased region" description="Acidic residues" evidence="1">
    <location>
        <begin position="154"/>
        <end position="164"/>
    </location>
</feature>
<name>A0AAV3QFA5_LITER</name>
<feature type="compositionally biased region" description="Low complexity" evidence="1">
    <location>
        <begin position="165"/>
        <end position="176"/>
    </location>
</feature>
<keyword evidence="3" id="KW-1185">Reference proteome</keyword>
<gene>
    <name evidence="2" type="ORF">LIER_17314</name>
</gene>
<dbReference type="AlphaFoldDB" id="A0AAV3QFA5"/>
<dbReference type="EMBL" id="BAABME010004012">
    <property type="protein sequence ID" value="GAA0160857.1"/>
    <property type="molecule type" value="Genomic_DNA"/>
</dbReference>
<dbReference type="Proteomes" id="UP001454036">
    <property type="component" value="Unassembled WGS sequence"/>
</dbReference>
<reference evidence="2 3" key="1">
    <citation type="submission" date="2024-01" db="EMBL/GenBank/DDBJ databases">
        <title>The complete chloroplast genome sequence of Lithospermum erythrorhizon: insights into the phylogenetic relationship among Boraginaceae species and the maternal lineages of purple gromwells.</title>
        <authorList>
            <person name="Okada T."/>
            <person name="Watanabe K."/>
        </authorList>
    </citation>
    <scope>NUCLEOTIDE SEQUENCE [LARGE SCALE GENOMIC DNA]</scope>
</reference>
<comment type="caution">
    <text evidence="2">The sequence shown here is derived from an EMBL/GenBank/DDBJ whole genome shotgun (WGS) entry which is preliminary data.</text>
</comment>
<sequence length="176" mass="19889">MDHDYAMVNRDSEFFSAARIHGILGEYFSENNFRRMARVAGEIVVLDWLYYGMKISLEHAIIAKELDTRYSIGDITQKELLHTTWTIFMPITRIITLTCSPIMMPHSMILKSEYSPTQKLIEIQPSTSLTPFDNSDEDDSANLHENLDSPTDPDIPDGDNDDGSDNQGDNNNNNGG</sequence>
<evidence type="ECO:0000256" key="1">
    <source>
        <dbReference type="SAM" id="MobiDB-lite"/>
    </source>
</evidence>
<evidence type="ECO:0000313" key="2">
    <source>
        <dbReference type="EMBL" id="GAA0160857.1"/>
    </source>
</evidence>